<accession>A0A397XXL9</accession>
<evidence type="ECO:0000259" key="3">
    <source>
        <dbReference type="Pfam" id="PF14392"/>
    </source>
</evidence>
<sequence>MQDIDLGFNDPPFVLPTEVVRQAEEENRFLLIGRPVMPRRQNLRAIVASMPRNWGFEGIVRGRIIEGRRFQFVFPSEEAMETVLRRGPWAFAERMLVLQRWTPLMDMDLLNFIPFWIQVRGIPFQYMNREVIVNIARVIGQYIQMDYNEEVGGRQEFVRIRLNWNVANPVRFQRHFQFSLGVNTLLRFKFERLRGFCEECGMLTHDTGACVINNGGPAHDGGDDDDDEEIQEPIPSDEDAAVVPAQEEYERNIDVMEHEAEADELWSEAGKQTMYSDDLTCDEMYNPIDPFGIRKENESGAKRKGWLNEAEKNVASFGLVETGEASTSHGCKRQRGSLTQISGEVCKEVSVTTDDQGGAVGPEPPLPP</sequence>
<dbReference type="EMBL" id="CM010636">
    <property type="protein sequence ID" value="RID45707.1"/>
    <property type="molecule type" value="Genomic_DNA"/>
</dbReference>
<feature type="region of interest" description="Disordered" evidence="1">
    <location>
        <begin position="215"/>
        <end position="236"/>
    </location>
</feature>
<evidence type="ECO:0000256" key="1">
    <source>
        <dbReference type="SAM" id="MobiDB-lite"/>
    </source>
</evidence>
<evidence type="ECO:0000259" key="2">
    <source>
        <dbReference type="Pfam" id="PF14111"/>
    </source>
</evidence>
<evidence type="ECO:0008006" key="6">
    <source>
        <dbReference type="Google" id="ProtNLM"/>
    </source>
</evidence>
<dbReference type="InterPro" id="IPR040256">
    <property type="entry name" value="At4g02000-like"/>
</dbReference>
<evidence type="ECO:0000313" key="5">
    <source>
        <dbReference type="Proteomes" id="UP000264353"/>
    </source>
</evidence>
<dbReference type="Pfam" id="PF14392">
    <property type="entry name" value="zf-CCHC_4"/>
    <property type="match status" value="1"/>
</dbReference>
<feature type="domain" description="Zinc knuckle CX2CX4HX4C" evidence="3">
    <location>
        <begin position="164"/>
        <end position="210"/>
    </location>
</feature>
<feature type="domain" description="DUF4283" evidence="2">
    <location>
        <begin position="24"/>
        <end position="105"/>
    </location>
</feature>
<dbReference type="AlphaFoldDB" id="A0A397XXL9"/>
<protein>
    <recommendedName>
        <fullName evidence="6">DUF4283 domain-containing protein</fullName>
    </recommendedName>
</protein>
<dbReference type="InterPro" id="IPR025836">
    <property type="entry name" value="Zn_knuckle_CX2CX4HX4C"/>
</dbReference>
<reference evidence="4 5" key="1">
    <citation type="submission" date="2018-06" db="EMBL/GenBank/DDBJ databases">
        <title>WGS assembly of Brassica rapa FPsc.</title>
        <authorList>
            <person name="Bowman J."/>
            <person name="Kohchi T."/>
            <person name="Yamato K."/>
            <person name="Jenkins J."/>
            <person name="Shu S."/>
            <person name="Ishizaki K."/>
            <person name="Yamaoka S."/>
            <person name="Nishihama R."/>
            <person name="Nakamura Y."/>
            <person name="Berger F."/>
            <person name="Adam C."/>
            <person name="Aki S."/>
            <person name="Althoff F."/>
            <person name="Araki T."/>
            <person name="Arteaga-Vazquez M."/>
            <person name="Balasubrmanian S."/>
            <person name="Bauer D."/>
            <person name="Boehm C."/>
            <person name="Briginshaw L."/>
            <person name="Caballero-Perez J."/>
            <person name="Catarino B."/>
            <person name="Chen F."/>
            <person name="Chiyoda S."/>
            <person name="Chovatia M."/>
            <person name="Davies K."/>
            <person name="Delmans M."/>
            <person name="Demura T."/>
            <person name="Dierschke T."/>
            <person name="Dolan L."/>
            <person name="Dorantes-Acosta A."/>
            <person name="Eklund D."/>
            <person name="Florent S."/>
            <person name="Flores-Sandoval E."/>
            <person name="Fujiyama A."/>
            <person name="Fukuzawa H."/>
            <person name="Galik B."/>
            <person name="Grimanelli D."/>
            <person name="Grimwood J."/>
            <person name="Grossniklaus U."/>
            <person name="Hamada T."/>
            <person name="Haseloff J."/>
            <person name="Hetherington A."/>
            <person name="Higo A."/>
            <person name="Hirakawa Y."/>
            <person name="Hundley H."/>
            <person name="Ikeda Y."/>
            <person name="Inoue K."/>
            <person name="Inoue S."/>
            <person name="Ishida S."/>
            <person name="Jia Q."/>
            <person name="Kakita M."/>
            <person name="Kanazawa T."/>
            <person name="Kawai Y."/>
            <person name="Kawashima T."/>
            <person name="Kennedy M."/>
            <person name="Kinose K."/>
            <person name="Kinoshita T."/>
            <person name="Kohara Y."/>
            <person name="Koide E."/>
            <person name="Komatsu K."/>
            <person name="Kopischke S."/>
            <person name="Kubo M."/>
            <person name="Kyozuka J."/>
            <person name="Lagercrantz U."/>
            <person name="Lin S."/>
            <person name="Lindquist E."/>
            <person name="Lipzen A."/>
            <person name="Lu C."/>
            <person name="Luna E."/>
            <person name="Martienssen R."/>
            <person name="Minamino N."/>
            <person name="Mizutani M."/>
            <person name="Mizutani M."/>
            <person name="Mochizuki N."/>
            <person name="Monte I."/>
            <person name="Mosher R."/>
            <person name="Nagasaki H."/>
            <person name="Nakagami H."/>
            <person name="Naramoto S."/>
            <person name="Nishitani K."/>
            <person name="Ohtani M."/>
            <person name="Okamoto T."/>
            <person name="Okumura M."/>
            <person name="Phillips J."/>
            <person name="Pollak B."/>
            <person name="Reinders A."/>
            <person name="Roevekamp M."/>
            <person name="Sano R."/>
            <person name="Sawa S."/>
            <person name="Schmid M."/>
            <person name="Shirakawa M."/>
            <person name="Solano R."/>
            <person name="Spunde A."/>
            <person name="Suetsugu N."/>
            <person name="Sugano S."/>
            <person name="Sugiyama A."/>
            <person name="Sun R."/>
            <person name="Suzuki Y."/>
            <person name="Takenaka M."/>
            <person name="Takezawa D."/>
            <person name="Tomogane H."/>
            <person name="Tsuzuki M."/>
            <person name="Ueda T."/>
            <person name="Umeda M."/>
            <person name="Ward J."/>
            <person name="Watanabe Y."/>
            <person name="Yazaki K."/>
            <person name="Yokoyama R."/>
            <person name="Yoshitake Y."/>
            <person name="Yotsui I."/>
            <person name="Zachgo S."/>
            <person name="Schmutz J."/>
        </authorList>
    </citation>
    <scope>NUCLEOTIDE SEQUENCE [LARGE SCALE GENOMIC DNA]</scope>
    <source>
        <strain evidence="5">cv. B-3</strain>
    </source>
</reference>
<proteinExistence type="predicted"/>
<dbReference type="PANTHER" id="PTHR31286">
    <property type="entry name" value="GLYCINE-RICH CELL WALL STRUCTURAL PROTEIN 1.8-LIKE"/>
    <property type="match status" value="1"/>
</dbReference>
<dbReference type="InterPro" id="IPR025558">
    <property type="entry name" value="DUF4283"/>
</dbReference>
<feature type="compositionally biased region" description="Acidic residues" evidence="1">
    <location>
        <begin position="222"/>
        <end position="236"/>
    </location>
</feature>
<dbReference type="Pfam" id="PF14111">
    <property type="entry name" value="DUF4283"/>
    <property type="match status" value="1"/>
</dbReference>
<dbReference type="PANTHER" id="PTHR31286:SF162">
    <property type="entry name" value="DUF4283 DOMAIN-CONTAINING PROTEIN-RELATED"/>
    <property type="match status" value="1"/>
</dbReference>
<dbReference type="Proteomes" id="UP000264353">
    <property type="component" value="Chromosome A9"/>
</dbReference>
<organism evidence="4 5">
    <name type="scientific">Brassica campestris</name>
    <name type="common">Field mustard</name>
    <dbReference type="NCBI Taxonomy" id="3711"/>
    <lineage>
        <taxon>Eukaryota</taxon>
        <taxon>Viridiplantae</taxon>
        <taxon>Streptophyta</taxon>
        <taxon>Embryophyta</taxon>
        <taxon>Tracheophyta</taxon>
        <taxon>Spermatophyta</taxon>
        <taxon>Magnoliopsida</taxon>
        <taxon>eudicotyledons</taxon>
        <taxon>Gunneridae</taxon>
        <taxon>Pentapetalae</taxon>
        <taxon>rosids</taxon>
        <taxon>malvids</taxon>
        <taxon>Brassicales</taxon>
        <taxon>Brassicaceae</taxon>
        <taxon>Brassiceae</taxon>
        <taxon>Brassica</taxon>
    </lineage>
</organism>
<name>A0A397XXL9_BRACM</name>
<gene>
    <name evidence="4" type="ORF">BRARA_I02411</name>
</gene>
<evidence type="ECO:0000313" key="4">
    <source>
        <dbReference type="EMBL" id="RID45707.1"/>
    </source>
</evidence>